<dbReference type="Gene3D" id="1.10.1040.10">
    <property type="entry name" value="N-(1-d-carboxylethyl)-l-norvaline Dehydrogenase, domain 2"/>
    <property type="match status" value="1"/>
</dbReference>
<comment type="pathway">
    <text evidence="1 9">Cofactor biosynthesis; (R)-pantothenate biosynthesis; (R)-pantoate from 3-methyl-2-oxobutanoate: step 2/2.</text>
</comment>
<evidence type="ECO:0000256" key="6">
    <source>
        <dbReference type="ARBA" id="ARBA00023002"/>
    </source>
</evidence>
<dbReference type="EC" id="1.1.1.169" evidence="3 9"/>
<dbReference type="EMBL" id="QEAS01000016">
    <property type="protein sequence ID" value="PWG79239.1"/>
    <property type="molecule type" value="Genomic_DNA"/>
</dbReference>
<dbReference type="UniPathway" id="UPA00028">
    <property type="reaction ID" value="UER00004"/>
</dbReference>
<feature type="domain" description="Ketopantoate reductase C-terminal" evidence="11">
    <location>
        <begin position="176"/>
        <end position="279"/>
    </location>
</feature>
<comment type="catalytic activity">
    <reaction evidence="8 9">
        <text>(R)-pantoate + NADP(+) = 2-dehydropantoate + NADPH + H(+)</text>
        <dbReference type="Rhea" id="RHEA:16233"/>
        <dbReference type="ChEBI" id="CHEBI:11561"/>
        <dbReference type="ChEBI" id="CHEBI:15378"/>
        <dbReference type="ChEBI" id="CHEBI:15980"/>
        <dbReference type="ChEBI" id="CHEBI:57783"/>
        <dbReference type="ChEBI" id="CHEBI:58349"/>
        <dbReference type="EC" id="1.1.1.169"/>
    </reaction>
</comment>
<evidence type="ECO:0000256" key="3">
    <source>
        <dbReference type="ARBA" id="ARBA00013014"/>
    </source>
</evidence>
<dbReference type="InterPro" id="IPR008927">
    <property type="entry name" value="6-PGluconate_DH-like_C_sf"/>
</dbReference>
<evidence type="ECO:0000256" key="8">
    <source>
        <dbReference type="ARBA" id="ARBA00048793"/>
    </source>
</evidence>
<organism evidence="12 13">
    <name type="scientific">Pararcticibacter amylolyticus</name>
    <dbReference type="NCBI Taxonomy" id="2173175"/>
    <lineage>
        <taxon>Bacteria</taxon>
        <taxon>Pseudomonadati</taxon>
        <taxon>Bacteroidota</taxon>
        <taxon>Sphingobacteriia</taxon>
        <taxon>Sphingobacteriales</taxon>
        <taxon>Sphingobacteriaceae</taxon>
        <taxon>Pararcticibacter</taxon>
    </lineage>
</organism>
<dbReference type="SUPFAM" id="SSF51735">
    <property type="entry name" value="NAD(P)-binding Rossmann-fold domains"/>
    <property type="match status" value="1"/>
</dbReference>
<dbReference type="Pfam" id="PF08546">
    <property type="entry name" value="ApbA_C"/>
    <property type="match status" value="1"/>
</dbReference>
<name>A0A2U2PDP0_9SPHI</name>
<dbReference type="InterPro" id="IPR003710">
    <property type="entry name" value="ApbA"/>
</dbReference>
<evidence type="ECO:0000256" key="7">
    <source>
        <dbReference type="ARBA" id="ARBA00032024"/>
    </source>
</evidence>
<dbReference type="Proteomes" id="UP000245647">
    <property type="component" value="Unassembled WGS sequence"/>
</dbReference>
<dbReference type="GO" id="GO:0015940">
    <property type="term" value="P:pantothenate biosynthetic process"/>
    <property type="evidence" value="ECO:0007669"/>
    <property type="project" value="UniProtKB-UniPathway"/>
</dbReference>
<evidence type="ECO:0000256" key="4">
    <source>
        <dbReference type="ARBA" id="ARBA00019465"/>
    </source>
</evidence>
<dbReference type="GO" id="GO:0005737">
    <property type="term" value="C:cytoplasm"/>
    <property type="evidence" value="ECO:0007669"/>
    <property type="project" value="TreeGrafter"/>
</dbReference>
<dbReference type="InterPro" id="IPR013752">
    <property type="entry name" value="KPA_reductase"/>
</dbReference>
<proteinExistence type="inferred from homology"/>
<evidence type="ECO:0000259" key="10">
    <source>
        <dbReference type="Pfam" id="PF02558"/>
    </source>
</evidence>
<keyword evidence="13" id="KW-1185">Reference proteome</keyword>
<dbReference type="InterPro" id="IPR036291">
    <property type="entry name" value="NAD(P)-bd_dom_sf"/>
</dbReference>
<evidence type="ECO:0000313" key="12">
    <source>
        <dbReference type="EMBL" id="PWG79239.1"/>
    </source>
</evidence>
<comment type="caution">
    <text evidence="12">The sequence shown here is derived from an EMBL/GenBank/DDBJ whole genome shotgun (WGS) entry which is preliminary data.</text>
</comment>
<keyword evidence="9" id="KW-0566">Pantothenate biosynthesis</keyword>
<evidence type="ECO:0000259" key="11">
    <source>
        <dbReference type="Pfam" id="PF08546"/>
    </source>
</evidence>
<dbReference type="PANTHER" id="PTHR21708">
    <property type="entry name" value="PROBABLE 2-DEHYDROPANTOATE 2-REDUCTASE"/>
    <property type="match status" value="1"/>
</dbReference>
<evidence type="ECO:0000256" key="2">
    <source>
        <dbReference type="ARBA" id="ARBA00007870"/>
    </source>
</evidence>
<evidence type="ECO:0000256" key="9">
    <source>
        <dbReference type="RuleBase" id="RU362068"/>
    </source>
</evidence>
<dbReference type="NCBIfam" id="TIGR00745">
    <property type="entry name" value="apbA_panE"/>
    <property type="match status" value="1"/>
</dbReference>
<evidence type="ECO:0000256" key="5">
    <source>
        <dbReference type="ARBA" id="ARBA00022857"/>
    </source>
</evidence>
<dbReference type="OrthoDB" id="9800163at2"/>
<evidence type="ECO:0000256" key="1">
    <source>
        <dbReference type="ARBA" id="ARBA00004994"/>
    </source>
</evidence>
<keyword evidence="6 9" id="KW-0560">Oxidoreductase</keyword>
<reference evidence="12 13" key="1">
    <citation type="submission" date="2018-04" db="EMBL/GenBank/DDBJ databases">
        <title>Pedobacter chongqingensis sp. nov., isolated from a rottenly hemp rope.</title>
        <authorList>
            <person name="Cai Y."/>
        </authorList>
    </citation>
    <scope>NUCLEOTIDE SEQUENCE [LARGE SCALE GENOMIC DNA]</scope>
    <source>
        <strain evidence="12 13">FJ4-8</strain>
    </source>
</reference>
<comment type="similarity">
    <text evidence="2 9">Belongs to the ketopantoate reductase family.</text>
</comment>
<protein>
    <recommendedName>
        <fullName evidence="4 9">2-dehydropantoate 2-reductase</fullName>
        <ecNumber evidence="3 9">1.1.1.169</ecNumber>
    </recommendedName>
    <alternativeName>
        <fullName evidence="7 9">Ketopantoate reductase</fullName>
    </alternativeName>
</protein>
<evidence type="ECO:0000313" key="13">
    <source>
        <dbReference type="Proteomes" id="UP000245647"/>
    </source>
</evidence>
<gene>
    <name evidence="12" type="ORF">DDR33_18310</name>
</gene>
<dbReference type="InterPro" id="IPR013328">
    <property type="entry name" value="6PGD_dom2"/>
</dbReference>
<dbReference type="AlphaFoldDB" id="A0A2U2PDP0"/>
<keyword evidence="5 9" id="KW-0521">NADP</keyword>
<accession>A0A2U2PDP0</accession>
<comment type="function">
    <text evidence="9">Catalyzes the NADPH-dependent reduction of ketopantoate into pantoic acid.</text>
</comment>
<feature type="domain" description="Ketopantoate reductase N-terminal" evidence="10">
    <location>
        <begin position="2"/>
        <end position="136"/>
    </location>
</feature>
<dbReference type="PANTHER" id="PTHR21708:SF30">
    <property type="entry name" value="2-DEHYDROPANTOATE 2-REDUCTASE-RELATED"/>
    <property type="match status" value="1"/>
</dbReference>
<dbReference type="InterPro" id="IPR051402">
    <property type="entry name" value="KPR-Related"/>
</dbReference>
<dbReference type="Gene3D" id="3.40.50.720">
    <property type="entry name" value="NAD(P)-binding Rossmann-like Domain"/>
    <property type="match status" value="1"/>
</dbReference>
<dbReference type="InterPro" id="IPR013332">
    <property type="entry name" value="KPR_N"/>
</dbReference>
<dbReference type="SUPFAM" id="SSF48179">
    <property type="entry name" value="6-phosphogluconate dehydrogenase C-terminal domain-like"/>
    <property type="match status" value="1"/>
</dbReference>
<dbReference type="Pfam" id="PF02558">
    <property type="entry name" value="ApbA"/>
    <property type="match status" value="1"/>
</dbReference>
<dbReference type="GO" id="GO:0008677">
    <property type="term" value="F:2-dehydropantoate 2-reductase activity"/>
    <property type="evidence" value="ECO:0007669"/>
    <property type="project" value="UniProtKB-EC"/>
</dbReference>
<dbReference type="RefSeq" id="WP_109417255.1">
    <property type="nucleotide sequence ID" value="NZ_QEAS01000016.1"/>
</dbReference>
<sequence>MIYLIGAGAIGKALAVMLTQSGRQVLLVRSSVDQDADNIENITVRLPDGSTLTSDVTIKTFNTLRNMKGILLVTSKSYGNTSIAGELAAIKPEGPIVLLQNGLDIEQPFIDSGFNSIYRCVLMATSQFIADGTIQFKPVAASLVGVVSGNNEELGEVIAQIDNPWFPFREENPILYVVWKKVIANCVFNSICPLLDIDNGIFYRNADALRLARTIIDECVQVAGKAGISLDSEELEQLVLNISRSSDGQFISTLQDIRNRRQTEIETLNLAVAAQAEMLQAAHLVIATRFLGKMIQLKSKLIL</sequence>